<proteinExistence type="predicted"/>
<keyword evidence="2" id="KW-1185">Reference proteome</keyword>
<dbReference type="Gene3D" id="1.25.40.470">
    <property type="match status" value="1"/>
</dbReference>
<protein>
    <submittedName>
        <fullName evidence="1">Uncharacterized protein</fullName>
    </submittedName>
</protein>
<dbReference type="AlphaFoldDB" id="A0A5S9IVH7"/>
<organism evidence="1 2">
    <name type="scientific">Uabimicrobium amorphum</name>
    <dbReference type="NCBI Taxonomy" id="2596890"/>
    <lineage>
        <taxon>Bacteria</taxon>
        <taxon>Pseudomonadati</taxon>
        <taxon>Planctomycetota</taxon>
        <taxon>Candidatus Uabimicrobiia</taxon>
        <taxon>Candidatus Uabimicrobiales</taxon>
        <taxon>Candidatus Uabimicrobiaceae</taxon>
        <taxon>Candidatus Uabimicrobium</taxon>
    </lineage>
</organism>
<reference evidence="1 2" key="1">
    <citation type="submission" date="2019-08" db="EMBL/GenBank/DDBJ databases">
        <title>Complete genome sequence of Candidatus Uab amorphum.</title>
        <authorList>
            <person name="Shiratori T."/>
            <person name="Suzuki S."/>
            <person name="Kakizawa Y."/>
            <person name="Ishida K."/>
        </authorList>
    </citation>
    <scope>NUCLEOTIDE SEQUENCE [LARGE SCALE GENOMIC DNA]</scope>
    <source>
        <strain evidence="1 2">SRT547</strain>
    </source>
</reference>
<evidence type="ECO:0000313" key="1">
    <source>
        <dbReference type="EMBL" id="BBM88270.1"/>
    </source>
</evidence>
<dbReference type="RefSeq" id="WP_152021888.1">
    <property type="nucleotide sequence ID" value="NZ_AP019860.1"/>
</dbReference>
<dbReference type="EMBL" id="AP019860">
    <property type="protein sequence ID" value="BBM88270.1"/>
    <property type="molecule type" value="Genomic_DNA"/>
</dbReference>
<name>A0A5S9IVH7_UABAM</name>
<accession>A0A5S9IVH7</accession>
<dbReference type="Proteomes" id="UP000326354">
    <property type="component" value="Chromosome"/>
</dbReference>
<sequence length="131" mass="14785">MAKLPNVLEKRSVLYGKEIADSKVKDIAKQFLANDQLSDAIDCFRKIKDAEELGKLTAAAVESGDFFSANKIHEFAPLSDDEWRTLAKNAEKHNKIFFAKSAYAMLEDEEKVAELLEKIKADFPGSYLERL</sequence>
<dbReference type="KEGG" id="uam:UABAM_06691"/>
<gene>
    <name evidence="1" type="ORF">UABAM_06691</name>
</gene>
<evidence type="ECO:0000313" key="2">
    <source>
        <dbReference type="Proteomes" id="UP000326354"/>
    </source>
</evidence>